<keyword evidence="1" id="KW-1133">Transmembrane helix</keyword>
<evidence type="ECO:0000313" key="3">
    <source>
        <dbReference type="EMBL" id="MBV4356456.1"/>
    </source>
</evidence>
<dbReference type="GO" id="GO:0000271">
    <property type="term" value="P:polysaccharide biosynthetic process"/>
    <property type="evidence" value="ECO:0007669"/>
    <property type="project" value="TreeGrafter"/>
</dbReference>
<protein>
    <submittedName>
        <fullName evidence="3">Acyltransferase</fullName>
    </submittedName>
</protein>
<dbReference type="PANTHER" id="PTHR23028:SF53">
    <property type="entry name" value="ACYL_TRANSF_3 DOMAIN-CONTAINING PROTEIN"/>
    <property type="match status" value="1"/>
</dbReference>
<evidence type="ECO:0000259" key="2">
    <source>
        <dbReference type="Pfam" id="PF01757"/>
    </source>
</evidence>
<proteinExistence type="predicted"/>
<keyword evidence="3" id="KW-0808">Transferase</keyword>
<evidence type="ECO:0000313" key="4">
    <source>
        <dbReference type="Proteomes" id="UP000812270"/>
    </source>
</evidence>
<keyword evidence="1" id="KW-0472">Membrane</keyword>
<dbReference type="GO" id="GO:0016747">
    <property type="term" value="F:acyltransferase activity, transferring groups other than amino-acyl groups"/>
    <property type="evidence" value="ECO:0007669"/>
    <property type="project" value="InterPro"/>
</dbReference>
<organism evidence="3 4">
    <name type="scientific">Pinibacter aurantiacus</name>
    <dbReference type="NCBI Taxonomy" id="2851599"/>
    <lineage>
        <taxon>Bacteria</taxon>
        <taxon>Pseudomonadati</taxon>
        <taxon>Bacteroidota</taxon>
        <taxon>Chitinophagia</taxon>
        <taxon>Chitinophagales</taxon>
        <taxon>Chitinophagaceae</taxon>
        <taxon>Pinibacter</taxon>
    </lineage>
</organism>
<feature type="transmembrane region" description="Helical" evidence="1">
    <location>
        <begin position="338"/>
        <end position="360"/>
    </location>
</feature>
<accession>A0A9E2S681</accession>
<dbReference type="InterPro" id="IPR050879">
    <property type="entry name" value="Acyltransferase_3"/>
</dbReference>
<dbReference type="InterPro" id="IPR002656">
    <property type="entry name" value="Acyl_transf_3_dom"/>
</dbReference>
<feature type="transmembrane region" description="Helical" evidence="1">
    <location>
        <begin position="67"/>
        <end position="87"/>
    </location>
</feature>
<comment type="caution">
    <text evidence="3">The sequence shown here is derived from an EMBL/GenBank/DDBJ whole genome shotgun (WGS) entry which is preliminary data.</text>
</comment>
<dbReference type="AlphaFoldDB" id="A0A9E2S681"/>
<dbReference type="GO" id="GO:0016020">
    <property type="term" value="C:membrane"/>
    <property type="evidence" value="ECO:0007669"/>
    <property type="project" value="TreeGrafter"/>
</dbReference>
<dbReference type="EMBL" id="JAHSPG010000002">
    <property type="protein sequence ID" value="MBV4356456.1"/>
    <property type="molecule type" value="Genomic_DNA"/>
</dbReference>
<keyword evidence="4" id="KW-1185">Reference proteome</keyword>
<feature type="transmembrane region" description="Helical" evidence="1">
    <location>
        <begin position="28"/>
        <end position="47"/>
    </location>
</feature>
<reference evidence="3" key="1">
    <citation type="submission" date="2021-06" db="EMBL/GenBank/DDBJ databases">
        <authorList>
            <person name="Huq M.A."/>
        </authorList>
    </citation>
    <scope>NUCLEOTIDE SEQUENCE</scope>
    <source>
        <strain evidence="3">MAH-26</strain>
    </source>
</reference>
<feature type="transmembrane region" description="Helical" evidence="1">
    <location>
        <begin position="246"/>
        <end position="266"/>
    </location>
</feature>
<feature type="transmembrane region" description="Helical" evidence="1">
    <location>
        <begin position="218"/>
        <end position="234"/>
    </location>
</feature>
<feature type="transmembrane region" description="Helical" evidence="1">
    <location>
        <begin position="278"/>
        <end position="296"/>
    </location>
</feature>
<name>A0A9E2S681_9BACT</name>
<keyword evidence="3" id="KW-0012">Acyltransferase</keyword>
<feature type="transmembrane region" description="Helical" evidence="1">
    <location>
        <begin position="161"/>
        <end position="183"/>
    </location>
</feature>
<gene>
    <name evidence="3" type="ORF">KTO63_04795</name>
</gene>
<dbReference type="Proteomes" id="UP000812270">
    <property type="component" value="Unassembled WGS sequence"/>
</dbReference>
<feature type="transmembrane region" description="Helical" evidence="1">
    <location>
        <begin position="192"/>
        <end position="212"/>
    </location>
</feature>
<feature type="domain" description="Acyltransferase 3" evidence="2">
    <location>
        <begin position="21"/>
        <end position="357"/>
    </location>
</feature>
<feature type="transmembrane region" description="Helical" evidence="1">
    <location>
        <begin position="108"/>
        <end position="127"/>
    </location>
</feature>
<keyword evidence="1" id="KW-0812">Transmembrane</keyword>
<feature type="transmembrane region" description="Helical" evidence="1">
    <location>
        <begin position="308"/>
        <end position="326"/>
    </location>
</feature>
<dbReference type="RefSeq" id="WP_217790075.1">
    <property type="nucleotide sequence ID" value="NZ_JAHSPG010000002.1"/>
</dbReference>
<evidence type="ECO:0000256" key="1">
    <source>
        <dbReference type="SAM" id="Phobius"/>
    </source>
</evidence>
<sequence length="383" mass="43910">MLSNQRLNRFKRITTSGAYYPEIDGIRFLCIVMVMLCHVTMYVQAYIAKGNVFELSPLLYAVVNGGLGVFPFFALSGYILSLPFLKAKFAKQSPPSLKKYFLRRLTRLEPPYIISLMLSFAVLVWALNKFTVNDLLPHFAASLFYVHHIFFPYTNPVVLPIAWTLEIEMMFYISLPFLLYVLYKLPTLYRRLIIFSVMIIVPLFDAGILSNYRFLPVNIPYFMAGIMVAEHVVTNENPFAFIPKKIKSLLLAGLLFLFFLSGYRALGFNSAQFNPIKLYVILALIVIDKTGYRFFANRYIATIGGMCYSLYLTHYAVISAIGRFIHYPFFGGHFTLNLLVYSFIFLVPALVVGAIFYLLIEQPAMRKNWWKKTGNKAVTTGVK</sequence>
<dbReference type="PANTHER" id="PTHR23028">
    <property type="entry name" value="ACETYLTRANSFERASE"/>
    <property type="match status" value="1"/>
</dbReference>
<dbReference type="Pfam" id="PF01757">
    <property type="entry name" value="Acyl_transf_3"/>
    <property type="match status" value="1"/>
</dbReference>